<dbReference type="AlphaFoldDB" id="A0A8S3BD69"/>
<accession>A0A8S3BD69</accession>
<organism evidence="2 3">
    <name type="scientific">Rotaria magnacalcarata</name>
    <dbReference type="NCBI Taxonomy" id="392030"/>
    <lineage>
        <taxon>Eukaryota</taxon>
        <taxon>Metazoa</taxon>
        <taxon>Spiralia</taxon>
        <taxon>Gnathifera</taxon>
        <taxon>Rotifera</taxon>
        <taxon>Eurotatoria</taxon>
        <taxon>Bdelloidea</taxon>
        <taxon>Philodinida</taxon>
        <taxon>Philodinidae</taxon>
        <taxon>Rotaria</taxon>
    </lineage>
</organism>
<reference evidence="2" key="1">
    <citation type="submission" date="2021-02" db="EMBL/GenBank/DDBJ databases">
        <authorList>
            <person name="Nowell W R."/>
        </authorList>
    </citation>
    <scope>NUCLEOTIDE SEQUENCE</scope>
</reference>
<dbReference type="Proteomes" id="UP000681967">
    <property type="component" value="Unassembled WGS sequence"/>
</dbReference>
<protein>
    <submittedName>
        <fullName evidence="2">Uncharacterized protein</fullName>
    </submittedName>
</protein>
<evidence type="ECO:0000313" key="3">
    <source>
        <dbReference type="Proteomes" id="UP000681720"/>
    </source>
</evidence>
<sequence length="76" mass="8726">LPNILSNMKIEQDRPMVNDLMESVDNQLNELVETTKQLYGALQIGTDSSIVKTIDELQTCFRDIDNIQETMKQIKL</sequence>
<dbReference type="EMBL" id="CAJOBJ010141962">
    <property type="protein sequence ID" value="CAF4767152.1"/>
    <property type="molecule type" value="Genomic_DNA"/>
</dbReference>
<evidence type="ECO:0000313" key="1">
    <source>
        <dbReference type="EMBL" id="CAF4496334.1"/>
    </source>
</evidence>
<name>A0A8S3BD69_9BILA</name>
<comment type="caution">
    <text evidence="2">The sequence shown here is derived from an EMBL/GenBank/DDBJ whole genome shotgun (WGS) entry which is preliminary data.</text>
</comment>
<dbReference type="EMBL" id="CAJOBH010076403">
    <property type="protein sequence ID" value="CAF4496334.1"/>
    <property type="molecule type" value="Genomic_DNA"/>
</dbReference>
<feature type="non-terminal residue" evidence="2">
    <location>
        <position position="1"/>
    </location>
</feature>
<evidence type="ECO:0000313" key="2">
    <source>
        <dbReference type="EMBL" id="CAF4767152.1"/>
    </source>
</evidence>
<gene>
    <name evidence="1" type="ORF">BYL167_LOCUS35799</name>
    <name evidence="2" type="ORF">GIL414_LOCUS45795</name>
</gene>
<proteinExistence type="predicted"/>
<dbReference type="Proteomes" id="UP000681720">
    <property type="component" value="Unassembled WGS sequence"/>
</dbReference>